<reference evidence="2 3" key="1">
    <citation type="journal article" date="2022" name="Nat. Ecol. Evol.">
        <title>A masculinizing supergene underlies an exaggerated male reproductive morph in a spider.</title>
        <authorList>
            <person name="Hendrickx F."/>
            <person name="De Corte Z."/>
            <person name="Sonet G."/>
            <person name="Van Belleghem S.M."/>
            <person name="Kostlbacher S."/>
            <person name="Vangestel C."/>
        </authorList>
    </citation>
    <scope>NUCLEOTIDE SEQUENCE [LARGE SCALE GENOMIC DNA]</scope>
    <source>
        <strain evidence="2">W744_W776</strain>
    </source>
</reference>
<proteinExistence type="predicted"/>
<keyword evidence="3" id="KW-1185">Reference proteome</keyword>
<evidence type="ECO:0000313" key="2">
    <source>
        <dbReference type="EMBL" id="KAG8195775.1"/>
    </source>
</evidence>
<dbReference type="EMBL" id="JAFNEN010000078">
    <property type="protein sequence ID" value="KAG8195775.1"/>
    <property type="molecule type" value="Genomic_DNA"/>
</dbReference>
<feature type="region of interest" description="Disordered" evidence="1">
    <location>
        <begin position="1"/>
        <end position="20"/>
    </location>
</feature>
<evidence type="ECO:0000256" key="1">
    <source>
        <dbReference type="SAM" id="MobiDB-lite"/>
    </source>
</evidence>
<sequence>MFRSSKNGRNQLGHKHTRSISGTTNFQFHLGCYPQVSASQEWDHRSAQGVVKRYKNNQQFVWPRGKRSSKRE</sequence>
<dbReference type="Proteomes" id="UP000827092">
    <property type="component" value="Unassembled WGS sequence"/>
</dbReference>
<organism evidence="2 3">
    <name type="scientific">Oedothorax gibbosus</name>
    <dbReference type="NCBI Taxonomy" id="931172"/>
    <lineage>
        <taxon>Eukaryota</taxon>
        <taxon>Metazoa</taxon>
        <taxon>Ecdysozoa</taxon>
        <taxon>Arthropoda</taxon>
        <taxon>Chelicerata</taxon>
        <taxon>Arachnida</taxon>
        <taxon>Araneae</taxon>
        <taxon>Araneomorphae</taxon>
        <taxon>Entelegynae</taxon>
        <taxon>Araneoidea</taxon>
        <taxon>Linyphiidae</taxon>
        <taxon>Erigoninae</taxon>
        <taxon>Oedothorax</taxon>
    </lineage>
</organism>
<feature type="compositionally biased region" description="Polar residues" evidence="1">
    <location>
        <begin position="1"/>
        <end position="10"/>
    </location>
</feature>
<protein>
    <submittedName>
        <fullName evidence="2">Uncharacterized protein</fullName>
    </submittedName>
</protein>
<name>A0AAV6VGK0_9ARAC</name>
<gene>
    <name evidence="2" type="ORF">JTE90_004781</name>
</gene>
<evidence type="ECO:0000313" key="3">
    <source>
        <dbReference type="Proteomes" id="UP000827092"/>
    </source>
</evidence>
<accession>A0AAV6VGK0</accession>
<dbReference type="AlphaFoldDB" id="A0AAV6VGK0"/>
<comment type="caution">
    <text evidence="2">The sequence shown here is derived from an EMBL/GenBank/DDBJ whole genome shotgun (WGS) entry which is preliminary data.</text>
</comment>